<dbReference type="GO" id="GO:0005737">
    <property type="term" value="C:cytoplasm"/>
    <property type="evidence" value="ECO:0007669"/>
    <property type="project" value="TreeGrafter"/>
</dbReference>
<dbReference type="PROSITE" id="PS51391">
    <property type="entry name" value="CID"/>
    <property type="match status" value="1"/>
</dbReference>
<dbReference type="SUPFAM" id="SSF48464">
    <property type="entry name" value="ENTH/VHS domain"/>
    <property type="match status" value="1"/>
</dbReference>
<dbReference type="InterPro" id="IPR048830">
    <property type="entry name" value="PCF11_helical"/>
</dbReference>
<dbReference type="Proteomes" id="UP000694846">
    <property type="component" value="Unplaced"/>
</dbReference>
<feature type="compositionally biased region" description="Basic and acidic residues" evidence="2">
    <location>
        <begin position="836"/>
        <end position="852"/>
    </location>
</feature>
<reference evidence="5" key="1">
    <citation type="submission" date="2025-08" db="UniProtKB">
        <authorList>
            <consortium name="RefSeq"/>
        </authorList>
    </citation>
    <scope>IDENTIFICATION</scope>
    <source>
        <tissue evidence="5">Whole body</tissue>
    </source>
</reference>
<dbReference type="GO" id="GO:0031124">
    <property type="term" value="P:mRNA 3'-end processing"/>
    <property type="evidence" value="ECO:0007669"/>
    <property type="project" value="InterPro"/>
</dbReference>
<name>A0A8B8F9R9_9HEMI</name>
<proteinExistence type="predicted"/>
<keyword evidence="4" id="KW-1185">Reference proteome</keyword>
<feature type="region of interest" description="Disordered" evidence="2">
    <location>
        <begin position="1294"/>
        <end position="1314"/>
    </location>
</feature>
<feature type="compositionally biased region" description="Low complexity" evidence="2">
    <location>
        <begin position="818"/>
        <end position="835"/>
    </location>
</feature>
<dbReference type="GO" id="GO:0000993">
    <property type="term" value="F:RNA polymerase II complex binding"/>
    <property type="evidence" value="ECO:0007669"/>
    <property type="project" value="InterPro"/>
</dbReference>
<dbReference type="InterPro" id="IPR047415">
    <property type="entry name" value="Pcf11_CID"/>
</dbReference>
<dbReference type="InterPro" id="IPR045154">
    <property type="entry name" value="PCF11-like"/>
</dbReference>
<evidence type="ECO:0000256" key="2">
    <source>
        <dbReference type="SAM" id="MobiDB-lite"/>
    </source>
</evidence>
<accession>A0A8B8F9R9</accession>
<evidence type="ECO:0000313" key="4">
    <source>
        <dbReference type="Proteomes" id="UP000694846"/>
    </source>
</evidence>
<dbReference type="RefSeq" id="XP_025407366.1">
    <property type="nucleotide sequence ID" value="XM_025551581.1"/>
</dbReference>
<feature type="region of interest" description="Disordered" evidence="2">
    <location>
        <begin position="798"/>
        <end position="916"/>
    </location>
</feature>
<keyword evidence="1" id="KW-0175">Coiled coil</keyword>
<evidence type="ECO:0000259" key="3">
    <source>
        <dbReference type="PROSITE" id="PS51391"/>
    </source>
</evidence>
<dbReference type="InterPro" id="IPR021605">
    <property type="entry name" value="Pcf11_Clp1-ID"/>
</dbReference>
<dbReference type="GO" id="GO:0005849">
    <property type="term" value="C:mRNA cleavage factor complex"/>
    <property type="evidence" value="ECO:0007669"/>
    <property type="project" value="InterPro"/>
</dbReference>
<dbReference type="GO" id="GO:0006369">
    <property type="term" value="P:termination of RNA polymerase II transcription"/>
    <property type="evidence" value="ECO:0007669"/>
    <property type="project" value="InterPro"/>
</dbReference>
<dbReference type="Pfam" id="PF04818">
    <property type="entry name" value="CID"/>
    <property type="match status" value="1"/>
</dbReference>
<dbReference type="GeneID" id="112681317"/>
<gene>
    <name evidence="5" type="primary">LOC112681317</name>
</gene>
<feature type="compositionally biased region" description="Low complexity" evidence="2">
    <location>
        <begin position="228"/>
        <end position="245"/>
    </location>
</feature>
<dbReference type="InterPro" id="IPR006569">
    <property type="entry name" value="CID_dom"/>
</dbReference>
<feature type="region of interest" description="Disordered" evidence="2">
    <location>
        <begin position="225"/>
        <end position="245"/>
    </location>
</feature>
<feature type="region of interest" description="Disordered" evidence="2">
    <location>
        <begin position="367"/>
        <end position="457"/>
    </location>
</feature>
<evidence type="ECO:0000256" key="1">
    <source>
        <dbReference type="SAM" id="Coils"/>
    </source>
</evidence>
<feature type="coiled-coil region" evidence="1">
    <location>
        <begin position="1470"/>
        <end position="1507"/>
    </location>
</feature>
<dbReference type="Pfam" id="PF11526">
    <property type="entry name" value="Pfc11_Clp1_ID"/>
    <property type="match status" value="1"/>
</dbReference>
<feature type="compositionally biased region" description="Polar residues" evidence="2">
    <location>
        <begin position="1712"/>
        <end position="1724"/>
    </location>
</feature>
<evidence type="ECO:0000313" key="5">
    <source>
        <dbReference type="RefSeq" id="XP_025407366.1"/>
    </source>
</evidence>
<dbReference type="CDD" id="cd16982">
    <property type="entry name" value="CID_Pcf11"/>
    <property type="match status" value="1"/>
</dbReference>
<dbReference type="Gene3D" id="1.25.40.90">
    <property type="match status" value="1"/>
</dbReference>
<feature type="compositionally biased region" description="Basic and acidic residues" evidence="2">
    <location>
        <begin position="423"/>
        <end position="434"/>
    </location>
</feature>
<feature type="compositionally biased region" description="Basic and acidic residues" evidence="2">
    <location>
        <begin position="370"/>
        <end position="416"/>
    </location>
</feature>
<organism evidence="4 5">
    <name type="scientific">Sipha flava</name>
    <name type="common">yellow sugarcane aphid</name>
    <dbReference type="NCBI Taxonomy" id="143950"/>
    <lineage>
        <taxon>Eukaryota</taxon>
        <taxon>Metazoa</taxon>
        <taxon>Ecdysozoa</taxon>
        <taxon>Arthropoda</taxon>
        <taxon>Hexapoda</taxon>
        <taxon>Insecta</taxon>
        <taxon>Pterygota</taxon>
        <taxon>Neoptera</taxon>
        <taxon>Paraneoptera</taxon>
        <taxon>Hemiptera</taxon>
        <taxon>Sternorrhyncha</taxon>
        <taxon>Aphidomorpha</taxon>
        <taxon>Aphidoidea</taxon>
        <taxon>Aphididae</taxon>
        <taxon>Sipha</taxon>
    </lineage>
</organism>
<protein>
    <submittedName>
        <fullName evidence="5">Uncharacterized protein LOC112681317 isoform X1</fullName>
    </submittedName>
</protein>
<dbReference type="PANTHER" id="PTHR15921">
    <property type="entry name" value="PRE-MRNA CLEAVAGE COMPLEX II"/>
    <property type="match status" value="1"/>
</dbReference>
<dbReference type="OrthoDB" id="343582at2759"/>
<dbReference type="Pfam" id="PF20845">
    <property type="entry name" value="Pcf11_helical"/>
    <property type="match status" value="1"/>
</dbReference>
<dbReference type="InterPro" id="IPR008942">
    <property type="entry name" value="ENTH_VHS"/>
</dbReference>
<feature type="compositionally biased region" description="Polar residues" evidence="2">
    <location>
        <begin position="874"/>
        <end position="910"/>
    </location>
</feature>
<dbReference type="SMART" id="SM00582">
    <property type="entry name" value="RPR"/>
    <property type="match status" value="1"/>
</dbReference>
<feature type="domain" description="CID" evidence="3">
    <location>
        <begin position="8"/>
        <end position="136"/>
    </location>
</feature>
<feature type="region of interest" description="Disordered" evidence="2">
    <location>
        <begin position="1703"/>
        <end position="1738"/>
    </location>
</feature>
<sequence>MKPTMSAKEKEVAEEYSNALDDLNINSKPLINMLTMLADENSAFAPIIVQCIERQLHKVQADSKLPVLYLIDSIIKNIGQPYIPLFVKNIEKIFASTFIQVNEKTRANMFKLRSTWCDVISPSKLHALDIAIHAIDKNWPISAAPPNNIHVNPKFLNNVNNSETPKPISHPTLPIEVDDASLREKFIKKQKELLELQQKKIELELLHTKNQIEMQKKKTLNKINLSKNSFNTPGTSSSNTNVPSSTKELYSKIHVLSDNPRRIVKDPLKNVDVPVIYPETAVALPLKPTVPSSKKCQSTSLPTVHQSFKNTPQPFVSPQQHTQTVSNQFLNVTQQIPKISPVSTQLLQTLNRDPRLRKVENAKPSLLLNEDVKQSVQKNKDEKKFDKSKRDGSKHRDSKRKERSSSCSPSKKEPSKKSHKKIDRKERSPRDEKYHKKKDEKKIKEKPEVKKKKVPSNMKIPQAEIVALNHENPLQDDKYLIKDDSRSDNLDIDHHIEAVDTTVPEEKNVVTEEVNDVKIINSAIITSELPKTDSPLEDSDSLKRLHMYMQTMKKSPEPSTASSLEMKNDLDIRAVKPNQSILADTIITQQNDIDLRVITSPVKRTSDSIKADDTEPAAKKSKSEIIDELFGAEDVDLRTLTAPPIVPTPPPPPQISENQNLDVGKSWAKYKEIKPDTFKTPYKSPTKKIPSELKETLVDNDTMDVDMRAKPTQNNKSHILRQAEEALNAGSISFDEYKKIMCQVIEMTEVEKLEEANIIEDGNTKLKEYTNPKITQTVNGNETDSQSNLEAVVNVENPLVSDNFPGPGPWNINKKPSDISGSDSDSSSKSGSTGSEETKLNNKKTDSEERSMFKRRRTFKRHEKENSKIRGWRNNKSWNSRLENGSRFSQNRGEQWSRGTRPNYSHSTRSLVPPPMYEVPRPTAPFASSSPDWTVPVIPPSDPVILEMIARDATQTINIDGVSREVRFYGPTAITFQAWDDPREIYFQGPPKNVIFDTFFSVLCHFNSPDREFLLDGQPHRVRLGAPTRELYLDGQFYECFFGGSPIFTDLGGVKRSVKLEGPPPSVNIGTTKRQDLVAGRIAITIDNTYSIPVYLDAKPQRIDVGNTALILRFIDGLMRAMINDQPFKVNYNGPPQAIIVRGNKHYLRFTGLPSNIRPGYAAISQMMGVVLTDDTTTESLPPISAPPIPPPFAGFDMTTLTSIEDNSQSPVQSFSSAYSLAPTTTIPLLPNTPKLEPITNSYIPPIAPTPAVPPVPPVLPSNMDINELFKKLVDSGIVPKDKPKEIIQPKIKKKEKEPDSLTVKPVDFSDPSSLKQKQPGLIHNLYTGIQCSSCGIRFTAEFTIKYSSHLDWHFRQNRREKMASKTVQSRKWFYDTSDWCKYEEQEDEATRAASWFDLQAEQGTKDDEQVEEENVPCVPAGENSELAACYLCHDQFEQFYNEKDEEWQLKNCIEKDKHLYHPLCFDDMIKSREEKLRKRNEAIEEAKRLESQKIEAKEEFQLSEDIKMKEEIEQKCEQEILTEKEELINKEIIIKKEENTENKVITETEICTEKDLNIKKEEIIAEEEIITEKENEEQITSENFLENLKSISEETLNEENVDINMEKNDLEIPDTMEIIQVSEVLSPKLIDEPVIEENNLSSPPITQEIVPEEIKPRSPSPVSTITCSIDGNNDTEWNVPVAPAMGTIKINISQKNTPVNKPIIHNEDSSTEPQSPPDFTQTFGEIDPDQPPPPGLEMETVVAPKIQREMKPRLMHNSKKLKDYPMVNRGKEMSGLCSIM</sequence>
<dbReference type="PANTHER" id="PTHR15921:SF3">
    <property type="entry name" value="PRE-MRNA CLEAVAGE COMPLEX 2 PROTEIN PCF11"/>
    <property type="match status" value="1"/>
</dbReference>
<dbReference type="GO" id="GO:0003729">
    <property type="term" value="F:mRNA binding"/>
    <property type="evidence" value="ECO:0007669"/>
    <property type="project" value="InterPro"/>
</dbReference>